<reference evidence="2" key="1">
    <citation type="submission" date="2022-05" db="EMBL/GenBank/DDBJ databases">
        <title>Using nanopore sequencing to obtain complete genomes from saliva samples.</title>
        <authorList>
            <person name="Baker J.L."/>
        </authorList>
    </citation>
    <scope>NUCLEOTIDE SEQUENCE</scope>
    <source>
        <strain evidence="2">JCVI-JB-Ag32</strain>
    </source>
</reference>
<accession>A0A9E7DC92</accession>
<dbReference type="AlphaFoldDB" id="A0A9E7DC92"/>
<keyword evidence="1" id="KW-0472">Membrane</keyword>
<keyword evidence="1" id="KW-1133">Transmembrane helix</keyword>
<feature type="transmembrane region" description="Helical" evidence="1">
    <location>
        <begin position="232"/>
        <end position="253"/>
    </location>
</feature>
<evidence type="ECO:0000313" key="2">
    <source>
        <dbReference type="EMBL" id="UQF79786.1"/>
    </source>
</evidence>
<feature type="transmembrane region" description="Helical" evidence="1">
    <location>
        <begin position="189"/>
        <end position="212"/>
    </location>
</feature>
<dbReference type="EMBL" id="CP097095">
    <property type="protein sequence ID" value="UQF79786.1"/>
    <property type="molecule type" value="Genomic_DNA"/>
</dbReference>
<dbReference type="Proteomes" id="UP000830236">
    <property type="component" value="Chromosome"/>
</dbReference>
<feature type="transmembrane region" description="Helical" evidence="1">
    <location>
        <begin position="130"/>
        <end position="148"/>
    </location>
</feature>
<name>A0A9E7DC92_9ACTO</name>
<feature type="transmembrane region" description="Helical" evidence="1">
    <location>
        <begin position="42"/>
        <end position="61"/>
    </location>
</feature>
<evidence type="ECO:0000313" key="3">
    <source>
        <dbReference type="Proteomes" id="UP000830236"/>
    </source>
</evidence>
<dbReference type="KEGG" id="agh:M3I41_00455"/>
<keyword evidence="1" id="KW-0812">Transmembrane</keyword>
<proteinExistence type="predicted"/>
<feature type="transmembrane region" description="Helical" evidence="1">
    <location>
        <begin position="67"/>
        <end position="86"/>
    </location>
</feature>
<protein>
    <submittedName>
        <fullName evidence="2">Uncharacterized protein</fullName>
    </submittedName>
</protein>
<evidence type="ECO:0000256" key="1">
    <source>
        <dbReference type="SAM" id="Phobius"/>
    </source>
</evidence>
<organism evidence="2 3">
    <name type="scientific">Actinomyces graevenitzii</name>
    <dbReference type="NCBI Taxonomy" id="55565"/>
    <lineage>
        <taxon>Bacteria</taxon>
        <taxon>Bacillati</taxon>
        <taxon>Actinomycetota</taxon>
        <taxon>Actinomycetes</taxon>
        <taxon>Actinomycetales</taxon>
        <taxon>Actinomycetaceae</taxon>
        <taxon>Actinomyces</taxon>
    </lineage>
</organism>
<gene>
    <name evidence="2" type="ORF">M3I41_00455</name>
</gene>
<feature type="transmembrane region" description="Helical" evidence="1">
    <location>
        <begin position="154"/>
        <end position="177"/>
    </location>
</feature>
<sequence length="410" mass="45492">MAVAIPSSARALLEHLPPKVATRISETVAIANLIRLIARLEAARATVLLTLTFLLAITLGINNHSLLPFRVGPFCSLALCLISAYWGGKIITQHTRVAYDNGTDALVRTDALTPTASAAAAQTAMEISQMLISGVLFAGVMLGTLPHMQFQKASWLAVGVVVMGSLTSSLALLWAVIWPHAPRRWMRIVNALIGTWICVMWWSGPLAALMHHKPDMLLGWLNQYSFFSDDPTWPVVIYGFMAEGISYVALYMLRKSAAWNNPSAALRQAMEITGPRWAGPGAVALTQEAQLWPQLTVAQTFETLDGLRGFTEPPPHREQMLQACKTLLPPPDKFIDECTFSERELVLLVWALSQEADLILIHRHESYQLLPRSMQIVCRQLVKQRMAEGVRFDFSPAYDDDLLRLIRSGQ</sequence>